<sequence length="529" mass="59893">MKTYAQKYLPLIIGSALAIGVILGGMLNFGGGTKNPLSSNAKKEKLNRLIDYIDYEYVDSVNTDSIVDVTVNSILTNLDPHSTYIPKRNYEDVAQNMKGDFVGIGINFYKINDTIAVIRPLSGSPSEKAGIEAGDRILYANNIPLFNQELDNDSLTHFLKGKVNSEVTLKVFRKGEKDLLEFQVKRDHIPIKSVDAAYMLSTNLGYIKVNRFAETTYDEFNASAEALLKEGAKNLVLDLRDNGGGYIEQATQIADEFLKKDQLILFTKNKNNSVKETFSTKGGKFENSKVYVLINENTASASEVIAGALQDNDVGTIIGRRSFGKGLVQREMDLGDGSAVRLTVARYYTPTGRSIQRPYTNGNQDYFKDYEKRYRNGELESRDSIHVNDSLKFKTPKGKIVYGGGGIIPDIFVPKDTDFNFESLKYMLRSGVMDRFIFSELEKDRLYYKSLSLKEFSENFEITDVMLEDYIEYLRSFNFDYKTNKYKPLLKRYLKATIAQQLFGSNAMERIINQEDLMVKKVLEQINPN</sequence>
<feature type="transmembrane region" description="Helical" evidence="6">
    <location>
        <begin position="12"/>
        <end position="31"/>
    </location>
</feature>
<evidence type="ECO:0000256" key="6">
    <source>
        <dbReference type="SAM" id="Phobius"/>
    </source>
</evidence>
<dbReference type="EMBL" id="JAVHUL010000027">
    <property type="protein sequence ID" value="MDQ7917959.1"/>
    <property type="molecule type" value="Genomic_DNA"/>
</dbReference>
<keyword evidence="9" id="KW-1185">Reference proteome</keyword>
<evidence type="ECO:0000256" key="1">
    <source>
        <dbReference type="ARBA" id="ARBA00009179"/>
    </source>
</evidence>
<evidence type="ECO:0000256" key="5">
    <source>
        <dbReference type="RuleBase" id="RU004404"/>
    </source>
</evidence>
<accession>A0ABU1A2N0</accession>
<dbReference type="CDD" id="cd06782">
    <property type="entry name" value="cpPDZ_CPP-like"/>
    <property type="match status" value="1"/>
</dbReference>
<dbReference type="NCBIfam" id="TIGR00225">
    <property type="entry name" value="prc"/>
    <property type="match status" value="1"/>
</dbReference>
<comment type="similarity">
    <text evidence="1 5">Belongs to the peptidase S41A family.</text>
</comment>
<dbReference type="SUPFAM" id="SSF52096">
    <property type="entry name" value="ClpP/crotonase"/>
    <property type="match status" value="1"/>
</dbReference>
<dbReference type="SUPFAM" id="SSF50156">
    <property type="entry name" value="PDZ domain-like"/>
    <property type="match status" value="1"/>
</dbReference>
<dbReference type="Gene3D" id="3.90.226.10">
    <property type="entry name" value="2-enoyl-CoA Hydratase, Chain A, domain 1"/>
    <property type="match status" value="1"/>
</dbReference>
<keyword evidence="6" id="KW-0812">Transmembrane</keyword>
<dbReference type="PANTHER" id="PTHR32060:SF30">
    <property type="entry name" value="CARBOXY-TERMINAL PROCESSING PROTEASE CTPA"/>
    <property type="match status" value="1"/>
</dbReference>
<feature type="domain" description="PDZ" evidence="7">
    <location>
        <begin position="90"/>
        <end position="160"/>
    </location>
</feature>
<proteinExistence type="inferred from homology"/>
<evidence type="ECO:0000259" key="7">
    <source>
        <dbReference type="PROSITE" id="PS50106"/>
    </source>
</evidence>
<keyword evidence="3 5" id="KW-0378">Hydrolase</keyword>
<dbReference type="Proteomes" id="UP001230915">
    <property type="component" value="Unassembled WGS sequence"/>
</dbReference>
<gene>
    <name evidence="8" type="ORF">RBU60_10260</name>
</gene>
<dbReference type="PROSITE" id="PS50106">
    <property type="entry name" value="PDZ"/>
    <property type="match status" value="1"/>
</dbReference>
<dbReference type="SMART" id="SM00228">
    <property type="entry name" value="PDZ"/>
    <property type="match status" value="1"/>
</dbReference>
<reference evidence="8 9" key="1">
    <citation type="submission" date="2023-08" db="EMBL/GenBank/DDBJ databases">
        <title>Mesonia sp. MT50, isolated from deep-sea sediment of the Mariana Trench.</title>
        <authorList>
            <person name="Fu H."/>
        </authorList>
    </citation>
    <scope>NUCLEOTIDE SEQUENCE [LARGE SCALE GENOMIC DNA]</scope>
    <source>
        <strain evidence="8 9">MT50</strain>
    </source>
</reference>
<evidence type="ECO:0000256" key="4">
    <source>
        <dbReference type="ARBA" id="ARBA00022825"/>
    </source>
</evidence>
<dbReference type="InterPro" id="IPR005151">
    <property type="entry name" value="Tail-specific_protease"/>
</dbReference>
<evidence type="ECO:0000256" key="2">
    <source>
        <dbReference type="ARBA" id="ARBA00022670"/>
    </source>
</evidence>
<keyword evidence="6" id="KW-0472">Membrane</keyword>
<keyword evidence="2 5" id="KW-0645">Protease</keyword>
<dbReference type="Pfam" id="PF13180">
    <property type="entry name" value="PDZ_2"/>
    <property type="match status" value="1"/>
</dbReference>
<dbReference type="Gene3D" id="2.30.42.10">
    <property type="match status" value="1"/>
</dbReference>
<dbReference type="InterPro" id="IPR001478">
    <property type="entry name" value="PDZ"/>
</dbReference>
<dbReference type="InterPro" id="IPR036034">
    <property type="entry name" value="PDZ_sf"/>
</dbReference>
<dbReference type="Gene3D" id="3.30.750.44">
    <property type="match status" value="1"/>
</dbReference>
<evidence type="ECO:0000313" key="8">
    <source>
        <dbReference type="EMBL" id="MDQ7917959.1"/>
    </source>
</evidence>
<dbReference type="RefSeq" id="WP_308864846.1">
    <property type="nucleotide sequence ID" value="NZ_JAVHUL010000027.1"/>
</dbReference>
<evidence type="ECO:0000256" key="3">
    <source>
        <dbReference type="ARBA" id="ARBA00022801"/>
    </source>
</evidence>
<dbReference type="InterPro" id="IPR029045">
    <property type="entry name" value="ClpP/crotonase-like_dom_sf"/>
</dbReference>
<name>A0ABU1A2N0_9FLAO</name>
<keyword evidence="4 5" id="KW-0720">Serine protease</keyword>
<dbReference type="Pfam" id="PF03572">
    <property type="entry name" value="Peptidase_S41"/>
    <property type="match status" value="1"/>
</dbReference>
<protein>
    <submittedName>
        <fullName evidence="8">S41 family peptidase</fullName>
    </submittedName>
</protein>
<organism evidence="8 9">
    <name type="scientific">Mesonia profundi</name>
    <dbReference type="NCBI Taxonomy" id="3070998"/>
    <lineage>
        <taxon>Bacteria</taxon>
        <taxon>Pseudomonadati</taxon>
        <taxon>Bacteroidota</taxon>
        <taxon>Flavobacteriia</taxon>
        <taxon>Flavobacteriales</taxon>
        <taxon>Flavobacteriaceae</taxon>
        <taxon>Mesonia</taxon>
    </lineage>
</organism>
<dbReference type="PANTHER" id="PTHR32060">
    <property type="entry name" value="TAIL-SPECIFIC PROTEASE"/>
    <property type="match status" value="1"/>
</dbReference>
<dbReference type="InterPro" id="IPR004447">
    <property type="entry name" value="Peptidase_S41A"/>
</dbReference>
<dbReference type="SMART" id="SM00245">
    <property type="entry name" value="TSPc"/>
    <property type="match status" value="1"/>
</dbReference>
<evidence type="ECO:0000313" key="9">
    <source>
        <dbReference type="Proteomes" id="UP001230915"/>
    </source>
</evidence>
<comment type="caution">
    <text evidence="8">The sequence shown here is derived from an EMBL/GenBank/DDBJ whole genome shotgun (WGS) entry which is preliminary data.</text>
</comment>
<dbReference type="CDD" id="cd07560">
    <property type="entry name" value="Peptidase_S41_CPP"/>
    <property type="match status" value="1"/>
</dbReference>
<keyword evidence="6" id="KW-1133">Transmembrane helix</keyword>